<dbReference type="Pfam" id="PF11611">
    <property type="entry name" value="DUF4352"/>
    <property type="match status" value="1"/>
</dbReference>
<sequence precursor="true">MGKILKIILAIVVGLVLLALLGGSPEEQTTATTQTKTTTTAGQPAAQVAVKQYGIGERAVVGDTAYTVKTVRTASSLGSSDFGAKADGVFLVVELEAENLGKESAVLYSFNVQAVDSQGRKFASDSEADIHLGNSIFLKQIQPGLPTTGRIAFDVPMGETFTVELTSGFWDTANTVSIAVGNT</sequence>
<organism evidence="3 4">
    <name type="scientific">Methanomethylovorans hollandica (strain DSM 15978 / NBRC 107637 / DMS1)</name>
    <dbReference type="NCBI Taxonomy" id="867904"/>
    <lineage>
        <taxon>Archaea</taxon>
        <taxon>Methanobacteriati</taxon>
        <taxon>Methanobacteriota</taxon>
        <taxon>Stenosarchaea group</taxon>
        <taxon>Methanomicrobia</taxon>
        <taxon>Methanosarcinales</taxon>
        <taxon>Methanosarcinaceae</taxon>
        <taxon>Methanomethylovorans</taxon>
    </lineage>
</organism>
<dbReference type="InterPro" id="IPR029050">
    <property type="entry name" value="Immunoprotect_excell_Ig-like"/>
</dbReference>
<dbReference type="STRING" id="867904.Metho_1188"/>
<dbReference type="OrthoDB" id="142629at2157"/>
<evidence type="ECO:0000259" key="2">
    <source>
        <dbReference type="Pfam" id="PF11611"/>
    </source>
</evidence>
<gene>
    <name evidence="3" type="ordered locus">Metho_1188</name>
</gene>
<dbReference type="GeneID" id="14406997"/>
<dbReference type="EMBL" id="CP003362">
    <property type="protein sequence ID" value="AGB49418.1"/>
    <property type="molecule type" value="Genomic_DNA"/>
</dbReference>
<dbReference type="Gene3D" id="2.60.40.1240">
    <property type="match status" value="1"/>
</dbReference>
<feature type="domain" description="DUF4352" evidence="2">
    <location>
        <begin position="53"/>
        <end position="172"/>
    </location>
</feature>
<name>L0KZA3_METHD</name>
<evidence type="ECO:0000313" key="3">
    <source>
        <dbReference type="EMBL" id="AGB49418.1"/>
    </source>
</evidence>
<protein>
    <submittedName>
        <fullName evidence="3">Telomeric repeat-binding factor 2</fullName>
    </submittedName>
</protein>
<dbReference type="Proteomes" id="UP000010866">
    <property type="component" value="Chromosome"/>
</dbReference>
<evidence type="ECO:0000313" key="4">
    <source>
        <dbReference type="Proteomes" id="UP000010866"/>
    </source>
</evidence>
<dbReference type="AlphaFoldDB" id="L0KZA3"/>
<keyword evidence="4" id="KW-1185">Reference proteome</keyword>
<evidence type="ECO:0000256" key="1">
    <source>
        <dbReference type="ARBA" id="ARBA00022729"/>
    </source>
</evidence>
<proteinExistence type="predicted"/>
<dbReference type="KEGG" id="mhz:Metho_1188"/>
<accession>L0KZA3</accession>
<dbReference type="HOGENOM" id="CLU_072584_2_0_2"/>
<dbReference type="InterPro" id="IPR029051">
    <property type="entry name" value="DUF4352"/>
</dbReference>
<reference evidence="4" key="1">
    <citation type="submission" date="2012-02" db="EMBL/GenBank/DDBJ databases">
        <title>Complete sequence of chromosome of Methanomethylovorans hollandica DSM 15978.</title>
        <authorList>
            <person name="Lucas S."/>
            <person name="Copeland A."/>
            <person name="Lapidus A."/>
            <person name="Glavina del Rio T."/>
            <person name="Dalin E."/>
            <person name="Tice H."/>
            <person name="Bruce D."/>
            <person name="Goodwin L."/>
            <person name="Pitluck S."/>
            <person name="Peters L."/>
            <person name="Mikhailova N."/>
            <person name="Held B."/>
            <person name="Kyrpides N."/>
            <person name="Mavromatis K."/>
            <person name="Ivanova N."/>
            <person name="Brettin T."/>
            <person name="Detter J.C."/>
            <person name="Han C."/>
            <person name="Larimer F."/>
            <person name="Land M."/>
            <person name="Hauser L."/>
            <person name="Markowitz V."/>
            <person name="Cheng J.-F."/>
            <person name="Hugenholtz P."/>
            <person name="Woyke T."/>
            <person name="Wu D."/>
            <person name="Spring S."/>
            <person name="Schroeder M."/>
            <person name="Brambilla E."/>
            <person name="Klenk H.-P."/>
            <person name="Eisen J.A."/>
        </authorList>
    </citation>
    <scope>NUCLEOTIDE SEQUENCE [LARGE SCALE GENOMIC DNA]</scope>
    <source>
        <strain evidence="4">DSM 15978 / NBRC 107637 / DMS1</strain>
    </source>
</reference>
<keyword evidence="1" id="KW-0732">Signal</keyword>
<dbReference type="RefSeq" id="WP_015324584.1">
    <property type="nucleotide sequence ID" value="NC_019977.1"/>
</dbReference>